<dbReference type="Proteomes" id="UP001652409">
    <property type="component" value="Unassembled WGS sequence"/>
</dbReference>
<dbReference type="InterPro" id="IPR050251">
    <property type="entry name" value="HpcH-HpaI_aldolase"/>
</dbReference>
<evidence type="ECO:0000256" key="3">
    <source>
        <dbReference type="ARBA" id="ARBA00023239"/>
    </source>
</evidence>
<evidence type="ECO:0000313" key="6">
    <source>
        <dbReference type="Proteomes" id="UP001652409"/>
    </source>
</evidence>
<sequence>MNLKERVEKNEILLGTMISELGCPNLIRMMQTGGFQFVIIDGEHGPFDLTQMAGMVAIGNGIGMPVIIRIPEIDRGFMTKALDMGADGFLIPMVNTADDARQLVEYAKYAPEGKRGISTTRAHTNYNPCGLREYMKSANRRILLMAQIETKEAVKNVEEIAAVPGIDVLIVGPSDLSSDLGVPGQLDTPVLLECAKKITDVALKNGKKCGTVSSNVKYLHACEDMGMSIFSMGSELGMILNGARESITVFRKKEPI</sequence>
<evidence type="ECO:0000256" key="2">
    <source>
        <dbReference type="ARBA" id="ARBA00022723"/>
    </source>
</evidence>
<reference evidence="5 6" key="1">
    <citation type="journal article" date="2021" name="ISME Commun">
        <title>Automated analysis of genomic sequences facilitates high-throughput and comprehensive description of bacteria.</title>
        <authorList>
            <person name="Hitch T.C.A."/>
        </authorList>
    </citation>
    <scope>NUCLEOTIDE SEQUENCE [LARGE SCALE GENOMIC DNA]</scope>
    <source>
        <strain evidence="5 6">Sanger_23</strain>
    </source>
</reference>
<dbReference type="InterPro" id="IPR005000">
    <property type="entry name" value="Aldolase/citrate-lyase_domain"/>
</dbReference>
<dbReference type="InterPro" id="IPR040442">
    <property type="entry name" value="Pyrv_kinase-like_dom_sf"/>
</dbReference>
<evidence type="ECO:0000256" key="1">
    <source>
        <dbReference type="ARBA" id="ARBA00005568"/>
    </source>
</evidence>
<dbReference type="InterPro" id="IPR015813">
    <property type="entry name" value="Pyrv/PenolPyrv_kinase-like_dom"/>
</dbReference>
<keyword evidence="6" id="KW-1185">Reference proteome</keyword>
<protein>
    <submittedName>
        <fullName evidence="5">Aldolase/citrate lyase family protein</fullName>
    </submittedName>
</protein>
<dbReference type="SUPFAM" id="SSF51621">
    <property type="entry name" value="Phosphoenolpyruvate/pyruvate domain"/>
    <property type="match status" value="1"/>
</dbReference>
<dbReference type="EMBL" id="JAOQJL010000036">
    <property type="protein sequence ID" value="MCU6766667.1"/>
    <property type="molecule type" value="Genomic_DNA"/>
</dbReference>
<dbReference type="Gene3D" id="3.20.20.60">
    <property type="entry name" value="Phosphoenolpyruvate-binding domains"/>
    <property type="match status" value="1"/>
</dbReference>
<evidence type="ECO:0000313" key="5">
    <source>
        <dbReference type="EMBL" id="MCU6766667.1"/>
    </source>
</evidence>
<keyword evidence="2" id="KW-0479">Metal-binding</keyword>
<evidence type="ECO:0000259" key="4">
    <source>
        <dbReference type="Pfam" id="PF03328"/>
    </source>
</evidence>
<proteinExistence type="inferred from homology"/>
<gene>
    <name evidence="5" type="ORF">OCV61_14865</name>
</gene>
<dbReference type="PANTHER" id="PTHR30502">
    <property type="entry name" value="2-KETO-3-DEOXY-L-RHAMNONATE ALDOLASE"/>
    <property type="match status" value="1"/>
</dbReference>
<dbReference type="Pfam" id="PF03328">
    <property type="entry name" value="HpcH_HpaI"/>
    <property type="match status" value="1"/>
</dbReference>
<dbReference type="RefSeq" id="WP_158422478.1">
    <property type="nucleotide sequence ID" value="NZ_JAOQJL010000036.1"/>
</dbReference>
<name>A0ABT2TYK8_9FIRM</name>
<keyword evidence="3 5" id="KW-0456">Lyase</keyword>
<dbReference type="GO" id="GO:0016829">
    <property type="term" value="F:lyase activity"/>
    <property type="evidence" value="ECO:0007669"/>
    <property type="project" value="UniProtKB-KW"/>
</dbReference>
<comment type="caution">
    <text evidence="5">The sequence shown here is derived from an EMBL/GenBank/DDBJ whole genome shotgun (WGS) entry which is preliminary data.</text>
</comment>
<organism evidence="5 6">
    <name type="scientific">Blautia ammoniilytica</name>
    <dbReference type="NCBI Taxonomy" id="2981782"/>
    <lineage>
        <taxon>Bacteria</taxon>
        <taxon>Bacillati</taxon>
        <taxon>Bacillota</taxon>
        <taxon>Clostridia</taxon>
        <taxon>Lachnospirales</taxon>
        <taxon>Lachnospiraceae</taxon>
        <taxon>Blautia</taxon>
    </lineage>
</organism>
<feature type="domain" description="HpcH/HpaI aldolase/citrate lyase" evidence="4">
    <location>
        <begin position="24"/>
        <end position="240"/>
    </location>
</feature>
<dbReference type="PANTHER" id="PTHR30502:SF0">
    <property type="entry name" value="PHOSPHOENOLPYRUVATE CARBOXYLASE FAMILY PROTEIN"/>
    <property type="match status" value="1"/>
</dbReference>
<accession>A0ABT2TYK8</accession>
<comment type="similarity">
    <text evidence="1">Belongs to the HpcH/HpaI aldolase family.</text>
</comment>